<dbReference type="EMBL" id="GG658170">
    <property type="protein sequence ID" value="EEO29872.1"/>
    <property type="molecule type" value="Genomic_DNA"/>
</dbReference>
<keyword evidence="4" id="KW-1134">Transmembrane beta strand</keyword>
<dbReference type="SUPFAM" id="SSF56935">
    <property type="entry name" value="Porins"/>
    <property type="match status" value="1"/>
</dbReference>
<keyword evidence="5" id="KW-0812">Transmembrane</keyword>
<dbReference type="eggNOG" id="COG3203">
    <property type="taxonomic scope" value="Bacteria"/>
</dbReference>
<dbReference type="GO" id="GO:0015288">
    <property type="term" value="F:porin activity"/>
    <property type="evidence" value="ECO:0007669"/>
    <property type="project" value="UniProtKB-KW"/>
</dbReference>
<keyword evidence="14" id="KW-1185">Reference proteome</keyword>
<gene>
    <name evidence="13" type="ORF">OFBG_00900</name>
</gene>
<evidence type="ECO:0000313" key="14">
    <source>
        <dbReference type="Proteomes" id="UP000005089"/>
    </source>
</evidence>
<name>C3X9J6_OXAFO</name>
<dbReference type="GO" id="GO:0009279">
    <property type="term" value="C:cell outer membrane"/>
    <property type="evidence" value="ECO:0007669"/>
    <property type="project" value="UniProtKB-SubCell"/>
</dbReference>
<dbReference type="AlphaFoldDB" id="C3X9J6"/>
<dbReference type="PANTHER" id="PTHR34501">
    <property type="entry name" value="PROTEIN YDDL-RELATED"/>
    <property type="match status" value="1"/>
</dbReference>
<dbReference type="CDD" id="cd00342">
    <property type="entry name" value="gram_neg_porins"/>
    <property type="match status" value="1"/>
</dbReference>
<evidence type="ECO:0000256" key="5">
    <source>
        <dbReference type="ARBA" id="ARBA00022692"/>
    </source>
</evidence>
<evidence type="ECO:0000313" key="13">
    <source>
        <dbReference type="EMBL" id="EEO29872.1"/>
    </source>
</evidence>
<protein>
    <submittedName>
        <fullName evidence="13">Gram-negative porin</fullName>
    </submittedName>
</protein>
<proteinExistence type="predicted"/>
<keyword evidence="10" id="KW-0998">Cell outer membrane</keyword>
<dbReference type="InterPro" id="IPR050298">
    <property type="entry name" value="Gram-neg_bact_OMP"/>
</dbReference>
<dbReference type="GO" id="GO:0006811">
    <property type="term" value="P:monoatomic ion transport"/>
    <property type="evidence" value="ECO:0007669"/>
    <property type="project" value="UniProtKB-KW"/>
</dbReference>
<comment type="subcellular location">
    <subcellularLocation>
        <location evidence="1">Cell outer membrane</location>
        <topology evidence="1">Multi-pass membrane protein</topology>
    </subcellularLocation>
</comment>
<evidence type="ECO:0000256" key="10">
    <source>
        <dbReference type="ARBA" id="ARBA00023237"/>
    </source>
</evidence>
<dbReference type="Gene3D" id="2.40.160.10">
    <property type="entry name" value="Porin"/>
    <property type="match status" value="1"/>
</dbReference>
<keyword evidence="8" id="KW-0626">Porin</keyword>
<accession>C3X9J6</accession>
<dbReference type="GO" id="GO:0046930">
    <property type="term" value="C:pore complex"/>
    <property type="evidence" value="ECO:0007669"/>
    <property type="project" value="UniProtKB-KW"/>
</dbReference>
<evidence type="ECO:0000256" key="3">
    <source>
        <dbReference type="ARBA" id="ARBA00022448"/>
    </source>
</evidence>
<dbReference type="PANTHER" id="PTHR34501:SF9">
    <property type="entry name" value="MAJOR OUTER MEMBRANE PROTEIN P.IA"/>
    <property type="match status" value="1"/>
</dbReference>
<dbReference type="InterPro" id="IPR033900">
    <property type="entry name" value="Gram_neg_porin_domain"/>
</dbReference>
<dbReference type="Pfam" id="PF13609">
    <property type="entry name" value="Porin_4"/>
    <property type="match status" value="1"/>
</dbReference>
<evidence type="ECO:0000256" key="2">
    <source>
        <dbReference type="ARBA" id="ARBA00011233"/>
    </source>
</evidence>
<evidence type="ECO:0000256" key="1">
    <source>
        <dbReference type="ARBA" id="ARBA00004571"/>
    </source>
</evidence>
<reference evidence="13 14" key="1">
    <citation type="submission" date="2009-02" db="EMBL/GenBank/DDBJ databases">
        <title>The Genome Sequence of Oxalobacter formigenes OXCC13.</title>
        <authorList>
            <consortium name="The Broad Institute Genome Sequencing Platform"/>
            <person name="Ward D."/>
            <person name="Young S.K."/>
            <person name="Kodira C.D."/>
            <person name="Zeng Q."/>
            <person name="Koehrsen M."/>
            <person name="Alvarado L."/>
            <person name="Berlin A."/>
            <person name="Borenstein D."/>
            <person name="Chen Z."/>
            <person name="Engels R."/>
            <person name="Freedman E."/>
            <person name="Gellesch M."/>
            <person name="Goldberg J."/>
            <person name="Griggs A."/>
            <person name="Gujja S."/>
            <person name="Heiman D."/>
            <person name="Hepburn T."/>
            <person name="Howarth C."/>
            <person name="Jen D."/>
            <person name="Larson L."/>
            <person name="Lewis B."/>
            <person name="Mehta T."/>
            <person name="Park D."/>
            <person name="Pearson M."/>
            <person name="Roberts A."/>
            <person name="Saif S."/>
            <person name="Shea T."/>
            <person name="Shenoy N."/>
            <person name="Sisk P."/>
            <person name="Stolte C."/>
            <person name="Sykes S."/>
            <person name="Walk T."/>
            <person name="White J."/>
            <person name="Yandava C."/>
            <person name="Allison M.J."/>
            <person name="Lander E."/>
            <person name="Nusbaum C."/>
            <person name="Galagan J."/>
            <person name="Birren B."/>
        </authorList>
    </citation>
    <scope>NUCLEOTIDE SEQUENCE [LARGE SCALE GENOMIC DNA]</scope>
    <source>
        <strain evidence="13 14">OXCC13</strain>
    </source>
</reference>
<feature type="signal peptide" evidence="11">
    <location>
        <begin position="1"/>
        <end position="28"/>
    </location>
</feature>
<dbReference type="InterPro" id="IPR023614">
    <property type="entry name" value="Porin_dom_sf"/>
</dbReference>
<evidence type="ECO:0000256" key="9">
    <source>
        <dbReference type="ARBA" id="ARBA00023136"/>
    </source>
</evidence>
<evidence type="ECO:0000256" key="6">
    <source>
        <dbReference type="ARBA" id="ARBA00022729"/>
    </source>
</evidence>
<organism evidence="13 14">
    <name type="scientific">Oxalobacter formigenes OXCC13</name>
    <dbReference type="NCBI Taxonomy" id="556269"/>
    <lineage>
        <taxon>Bacteria</taxon>
        <taxon>Pseudomonadati</taxon>
        <taxon>Pseudomonadota</taxon>
        <taxon>Betaproteobacteria</taxon>
        <taxon>Burkholderiales</taxon>
        <taxon>Oxalobacteraceae</taxon>
        <taxon>Oxalobacter</taxon>
    </lineage>
</organism>
<feature type="domain" description="Porin" evidence="12">
    <location>
        <begin position="16"/>
        <end position="340"/>
    </location>
</feature>
<dbReference type="HOGENOM" id="CLU_038238_1_1_4"/>
<evidence type="ECO:0000256" key="7">
    <source>
        <dbReference type="ARBA" id="ARBA00023065"/>
    </source>
</evidence>
<evidence type="ECO:0000259" key="12">
    <source>
        <dbReference type="Pfam" id="PF13609"/>
    </source>
</evidence>
<sequence>MNLSQEVSLMYKKLIALSALGLAMSAQAQTNVIIYGTVDTGFVKETGSSTRMDESAANLIGVRGSEELANGIKATFQLERQFQLPDGTNKETYSLDDSISRALGNRGQTIDWTGAANVGLEGPWGWVRLGRVNEMSSEFFTELDPFLQAATGSALAKYNLLRSEQLSNTVRYDSPEFAGFVVGLTYTLSADDHKKPVGVNSDIYNAGFGGSLRYSNGPVSLMTNYNRQADSNKSFVWNIGGAYTLGDWRFSAGYQGSQLKNLSLIPDLDLGVDTPINQKEWLLGVQYHIGQGTINASYNRASVDKTAHDGDVNKYALGYTYDLSKRTQLYGMVSYTDSDNSFVGSIYNNNGAERESVTGVQVGITHSF</sequence>
<comment type="subunit">
    <text evidence="2">Homotrimer.</text>
</comment>
<keyword evidence="6 11" id="KW-0732">Signal</keyword>
<evidence type="ECO:0000256" key="8">
    <source>
        <dbReference type="ARBA" id="ARBA00023114"/>
    </source>
</evidence>
<keyword evidence="7" id="KW-0406">Ion transport</keyword>
<evidence type="ECO:0000256" key="11">
    <source>
        <dbReference type="SAM" id="SignalP"/>
    </source>
</evidence>
<evidence type="ECO:0000256" key="4">
    <source>
        <dbReference type="ARBA" id="ARBA00022452"/>
    </source>
</evidence>
<keyword evidence="3" id="KW-0813">Transport</keyword>
<feature type="chain" id="PRO_5002933810" evidence="11">
    <location>
        <begin position="29"/>
        <end position="368"/>
    </location>
</feature>
<dbReference type="STRING" id="847.BRW83_1255"/>
<keyword evidence="9" id="KW-0472">Membrane</keyword>
<dbReference type="Proteomes" id="UP000005089">
    <property type="component" value="Unassembled WGS sequence"/>
</dbReference>